<evidence type="ECO:0000256" key="1">
    <source>
        <dbReference type="ARBA" id="ARBA00022741"/>
    </source>
</evidence>
<comment type="caution">
    <text evidence="8">The sequence shown here is derived from an EMBL/GenBank/DDBJ whole genome shotgun (WGS) entry which is preliminary data.</text>
</comment>
<reference evidence="8" key="1">
    <citation type="submission" date="2023-03" db="EMBL/GenBank/DDBJ databases">
        <title>Complete genome of Cladonia borealis.</title>
        <authorList>
            <person name="Park H."/>
        </authorList>
    </citation>
    <scope>NUCLEOTIDE SEQUENCE</scope>
    <source>
        <strain evidence="8">ANT050790</strain>
    </source>
</reference>
<gene>
    <name evidence="8" type="ORF">JMJ35_004355</name>
</gene>
<dbReference type="SUPFAM" id="SSF48452">
    <property type="entry name" value="TPR-like"/>
    <property type="match status" value="1"/>
</dbReference>
<dbReference type="SUPFAM" id="SSF52540">
    <property type="entry name" value="P-loop containing nucleoside triphosphate hydrolases"/>
    <property type="match status" value="1"/>
</dbReference>
<keyword evidence="2 5" id="KW-0378">Hydrolase</keyword>
<evidence type="ECO:0000256" key="5">
    <source>
        <dbReference type="PROSITE-ProRule" id="PRU00560"/>
    </source>
</evidence>
<dbReference type="Gene3D" id="1.25.40.10">
    <property type="entry name" value="Tetratricopeptide repeat domain"/>
    <property type="match status" value="1"/>
</dbReference>
<protein>
    <recommendedName>
        <fullName evidence="7">UvrD-like helicase ATP-binding domain-containing protein</fullName>
    </recommendedName>
</protein>
<dbReference type="GO" id="GO:0004386">
    <property type="term" value="F:helicase activity"/>
    <property type="evidence" value="ECO:0007669"/>
    <property type="project" value="UniProtKB-UniRule"/>
</dbReference>
<dbReference type="Gene3D" id="3.40.50.300">
    <property type="entry name" value="P-loop containing nucleotide triphosphate hydrolases"/>
    <property type="match status" value="2"/>
</dbReference>
<keyword evidence="9" id="KW-1185">Reference proteome</keyword>
<keyword evidence="3 5" id="KW-0347">Helicase</keyword>
<dbReference type="InterPro" id="IPR011990">
    <property type="entry name" value="TPR-like_helical_dom_sf"/>
</dbReference>
<sequence>MTKLTTLKELLRSDVDPKHSEYDEAAKKCTTGTKSHALPDWNEDRDIILLDLTSHSNRLVWYLRRVYQFQSNAEDETTKEQTAGTITQLLLDIVPPCLDLLGLSDVVNFLVPGLTTCLFPRSPPPALQQLADIVAGSSKLVQLLISDPAGSQVFAKWVSKSNATKHQPTTLRRWTTSLIDMIATCSNNHGVSAEVRQWTTLRSLIEKLQELHRVIENQTSTLMKDARTVGSDGHFEPRAAFTRLDDLLVNLLQEFHLPAPSSDRLLVHVIEQLEGEKTLHILSRIAKTFPCRLCHGNVHKQPLQHFENRMDAGDSASAQIEPRNCLELLGKAIGIWKIRLSGTALKSLQLLISSGFSDPIQQRLIEMADGIWDTTLAGDHRQRNRLKVPLANTKCGRNTFILWQVDVAMADGVTQQFITVWEVGDSAQITKAIDKVCTLQRSYTPEMIRRCRQKPDFLKKIPAPIQFEGVDFGASMTADKAEGLDVRVLDHDTIEMANKFYAFSEPLIRSVFSDNITAELPLDLSKDEECVIAHFHSSTLILGRSGTGKTTCLIYKLVAQYLAGKVLKAGRLKRQVLITRSAFLADKIRVHVQRLIETLTEKSFILEALHEREDLFSEDHTKDAINTPVHLLQDASFPLVCTFDEFMRLLANSMRLIEREGTFDTSPPVVDYQSFELDYWPRFAQNVTKGLPVALVFAEIMGVIKGSARSLESLAALHQEEYVARSRRLAPTFVLDDERNRIYSVFESYEALKTSRGEVDDVDRVINVLKTMRRDANVKALLGSAFDEIYIDEVQDQRTLDIGLFLNLVADCRGFHFAGDTAQAISQESTFRFADIKALFYDRFIGLSNATNQAQLAQPTMFALSKNYRSHQGILALASQVMDWLWKGFPDTIDKLGPEIGQYTGPRPVMFLRCEPSVLISNNVGQGNEFEQTAEFGAEQVILVHDDEAKARLQAEIGDIALILTILQSKGMEFDDVILWNFFTDCPYPAGLRSLSTLGEKEATNAFDARKHLRMCSILKSLYVAVTRSRIQLFLMESGDREIAPVEKAFYEDAPVPLVDVTRPHEDDFDAKLEALRPGRVVDRRRWALRGEQLMHSKNYRDALLCFEKANDEKNTTTARGKLAEQEGRISEARGDEEASRGHFQAAIDYFLTVDLVREAVQIYTRLGRFHDAAELLHEHGVLGPAAENYVKAKYYMKAAECYNCNGQHEKAAATLRQGGHFDELVAYVRVNREHMSAHTYQSYGRLGKLLLKQGKISIGHRKDAIHNLGSLQAQESCFIEYRMLEDLAELYLAQERHEDLLKLHLQQGDMEKALSVPFKDETAASIPEHRILEVVDYVAAKQLLGQSNPPSGGTGFDLPDVFKTNSVRGRLNQWNMGFRKRWAPLAEGKLHGQTLMELEHADIKQFISLQIIFNNNALKSLPDFDTIPFEAFHVASGVILNLALGEGEQAKAMTLLLAGVWQTDDIPRKYIPLAWSPLCKAGNDDHQGDAVLEARKEILEQTASAFLTLDITARDLWKSKWPVQCIRHLYRGKCSKQNCTRRHEHISKKECDHMIEELLEMSGIICHFTQLYYARVMPTRFQEQFLGTRRYWLERLLRTLTYVSSLEQDAEAILKAQSRLFSEKGTNVGSALEVLLYHRLGNDWSQRANLSWFLEQLHFASQIGSKCRDRFSRALHNKLRFSGVNAHRTIQHLRLLRLLETDAKTKNPWVFRTNLQGLLNNMEIIKIHEFSNMHAVTATLEAIATYLIFTTHSAAFAIPQTWAYFYLPTFMESAPTDDSLAWTDRHVYQECLVYLVNYFCHLLSRLDDTLQDIQGGFSFSFGGYGYDRIMLQQRNLELLAIILINLSGIERGFGQAWGKFRTVLKCRSVGSNQFDHKNIEELAWKLARSFEKYADKNKVLIVSRGATQNHLFRNLRRQSSVKEVGLDSIRQTLPQRTSSNATTEAPLSVPGIDQVTQYTTEELEAVVKIRDFWRKRLPSLQERRKYLSTPEGQMFKRYSDICAQRRSNPKLYIVLLSSGVEVSLKVDRVQSSIQHQHESIMRHIVGANPSEDTYEALDGCLQRVGNLELELKSQANRMSASCLSGVLERGDLRELRQVLDIVKASTAAAESGLAQIVTDMRNM</sequence>
<feature type="compositionally biased region" description="Basic and acidic residues" evidence="6">
    <location>
        <begin position="1122"/>
        <end position="1137"/>
    </location>
</feature>
<evidence type="ECO:0000256" key="3">
    <source>
        <dbReference type="ARBA" id="ARBA00022806"/>
    </source>
</evidence>
<feature type="domain" description="UvrD-like helicase ATP-binding" evidence="7">
    <location>
        <begin position="522"/>
        <end position="871"/>
    </location>
</feature>
<evidence type="ECO:0000259" key="7">
    <source>
        <dbReference type="PROSITE" id="PS51198"/>
    </source>
</evidence>
<dbReference type="PROSITE" id="PS51198">
    <property type="entry name" value="UVRD_HELICASE_ATP_BIND"/>
    <property type="match status" value="1"/>
</dbReference>
<dbReference type="GO" id="GO:0016787">
    <property type="term" value="F:hydrolase activity"/>
    <property type="evidence" value="ECO:0007669"/>
    <property type="project" value="UniProtKB-UniRule"/>
</dbReference>
<organism evidence="8 9">
    <name type="scientific">Cladonia borealis</name>
    <dbReference type="NCBI Taxonomy" id="184061"/>
    <lineage>
        <taxon>Eukaryota</taxon>
        <taxon>Fungi</taxon>
        <taxon>Dikarya</taxon>
        <taxon>Ascomycota</taxon>
        <taxon>Pezizomycotina</taxon>
        <taxon>Lecanoromycetes</taxon>
        <taxon>OSLEUM clade</taxon>
        <taxon>Lecanoromycetidae</taxon>
        <taxon>Lecanorales</taxon>
        <taxon>Lecanorineae</taxon>
        <taxon>Cladoniaceae</taxon>
        <taxon>Cladonia</taxon>
    </lineage>
</organism>
<accession>A0AA39R3X1</accession>
<dbReference type="Pfam" id="PF00580">
    <property type="entry name" value="UvrD-helicase"/>
    <property type="match status" value="1"/>
</dbReference>
<dbReference type="PANTHER" id="PTHR21529:SF4">
    <property type="entry name" value="TPR AND ANKYRIN REPEAT-CONTAINING PROTEIN 1"/>
    <property type="match status" value="1"/>
</dbReference>
<proteinExistence type="predicted"/>
<keyword evidence="4 5" id="KW-0067">ATP-binding</keyword>
<evidence type="ECO:0000256" key="2">
    <source>
        <dbReference type="ARBA" id="ARBA00022801"/>
    </source>
</evidence>
<dbReference type="InterPro" id="IPR039904">
    <property type="entry name" value="TRANK1"/>
</dbReference>
<evidence type="ECO:0000313" key="9">
    <source>
        <dbReference type="Proteomes" id="UP001166286"/>
    </source>
</evidence>
<dbReference type="EMBL" id="JAFEKC020000008">
    <property type="protein sequence ID" value="KAK0513369.1"/>
    <property type="molecule type" value="Genomic_DNA"/>
</dbReference>
<feature type="binding site" evidence="5">
    <location>
        <begin position="543"/>
        <end position="550"/>
    </location>
    <ligand>
        <name>ATP</name>
        <dbReference type="ChEBI" id="CHEBI:30616"/>
    </ligand>
</feature>
<dbReference type="InterPro" id="IPR027417">
    <property type="entry name" value="P-loop_NTPase"/>
</dbReference>
<dbReference type="InterPro" id="IPR014016">
    <property type="entry name" value="UvrD-like_ATP-bd"/>
</dbReference>
<dbReference type="Proteomes" id="UP001166286">
    <property type="component" value="Unassembled WGS sequence"/>
</dbReference>
<name>A0AA39R3X1_9LECA</name>
<evidence type="ECO:0000313" key="8">
    <source>
        <dbReference type="EMBL" id="KAK0513369.1"/>
    </source>
</evidence>
<dbReference type="GO" id="GO:0005524">
    <property type="term" value="F:ATP binding"/>
    <property type="evidence" value="ECO:0007669"/>
    <property type="project" value="UniProtKB-UniRule"/>
</dbReference>
<feature type="region of interest" description="Disordered" evidence="6">
    <location>
        <begin position="1116"/>
        <end position="1137"/>
    </location>
</feature>
<keyword evidence="1 5" id="KW-0547">Nucleotide-binding</keyword>
<evidence type="ECO:0000256" key="6">
    <source>
        <dbReference type="SAM" id="MobiDB-lite"/>
    </source>
</evidence>
<evidence type="ECO:0000256" key="4">
    <source>
        <dbReference type="ARBA" id="ARBA00022840"/>
    </source>
</evidence>
<dbReference type="PANTHER" id="PTHR21529">
    <property type="entry name" value="MAMMARY TURMOR VIRUS RECEPTOR HOMOLOG 1, 2 MTVR1, 2"/>
    <property type="match status" value="1"/>
</dbReference>